<sequence length="426" mass="45947">MRLDTAKETPMFYRVFGLIAGGMILDAGDVYMASAVNTDMLNTGFASMAQSSIFLSAGFLGLFVGSIAAGIIGDFYGRKRAYQVNLLLFGLFTLAGAMMPNMPLLIATRFIAACGLGAEIVTGYALINEFAPVKTRGRWCGATAVIANLGAPLALLAATFMIPRFSWRSMFLLIGVLALVLWYLRRHFPESPRWLITKGRLQEADTIIEQLEVNGSYNKAEFAPEDDSDLAKNAVKTSKGRGLFVGIVAASAIMLAQYTFTSWVPTLLVKRGINVVHSLGFSTIMMIGAPVGALIGALLVDRIGRKKIIVPTFVLAAIFGLIYARQDSTTGVLILGFLLTMTFYILMASAIGVYISELFTTSFRFRGAGIANGAAKLLTVATPYMAAWAIQNFNPNLIFYFIAALTLIAALVVAIFGPETKQKIIG</sequence>
<dbReference type="GO" id="GO:0005886">
    <property type="term" value="C:plasma membrane"/>
    <property type="evidence" value="ECO:0007669"/>
    <property type="project" value="UniProtKB-SubCell"/>
</dbReference>
<feature type="transmembrane region" description="Helical" evidence="6">
    <location>
        <begin position="84"/>
        <end position="100"/>
    </location>
</feature>
<dbReference type="InterPro" id="IPR005829">
    <property type="entry name" value="Sugar_transporter_CS"/>
</dbReference>
<dbReference type="InterPro" id="IPR036259">
    <property type="entry name" value="MFS_trans_sf"/>
</dbReference>
<dbReference type="CDD" id="cd17316">
    <property type="entry name" value="MFS_SV2_like"/>
    <property type="match status" value="1"/>
</dbReference>
<evidence type="ECO:0000256" key="2">
    <source>
        <dbReference type="ARBA" id="ARBA00022448"/>
    </source>
</evidence>
<feature type="transmembrane region" description="Helical" evidence="6">
    <location>
        <begin position="12"/>
        <end position="33"/>
    </location>
</feature>
<keyword evidence="3 6" id="KW-0812">Transmembrane</keyword>
<dbReference type="PANTHER" id="PTHR23508">
    <property type="entry name" value="CARBOXYLIC ACID TRANSPORTER PROTEIN HOMOLOG"/>
    <property type="match status" value="1"/>
</dbReference>
<feature type="transmembrane region" description="Helical" evidence="6">
    <location>
        <begin position="139"/>
        <end position="161"/>
    </location>
</feature>
<keyword evidence="2" id="KW-0813">Transport</keyword>
<feature type="transmembrane region" description="Helical" evidence="6">
    <location>
        <begin position="308"/>
        <end position="326"/>
    </location>
</feature>
<dbReference type="SUPFAM" id="SSF103473">
    <property type="entry name" value="MFS general substrate transporter"/>
    <property type="match status" value="1"/>
</dbReference>
<feature type="transmembrane region" description="Helical" evidence="6">
    <location>
        <begin position="332"/>
        <end position="355"/>
    </location>
</feature>
<accession>A0A0R1XY31</accession>
<evidence type="ECO:0000313" key="9">
    <source>
        <dbReference type="Proteomes" id="UP000051236"/>
    </source>
</evidence>
<dbReference type="GO" id="GO:0046943">
    <property type="term" value="F:carboxylic acid transmembrane transporter activity"/>
    <property type="evidence" value="ECO:0007669"/>
    <property type="project" value="TreeGrafter"/>
</dbReference>
<feature type="transmembrane region" description="Helical" evidence="6">
    <location>
        <begin position="242"/>
        <end position="260"/>
    </location>
</feature>
<keyword evidence="5 6" id="KW-0472">Membrane</keyword>
<dbReference type="AlphaFoldDB" id="A0A0R1XY31"/>
<dbReference type="Gene3D" id="1.20.1250.20">
    <property type="entry name" value="MFS general substrate transporter like domains"/>
    <property type="match status" value="1"/>
</dbReference>
<feature type="transmembrane region" description="Helical" evidence="6">
    <location>
        <begin position="367"/>
        <end position="391"/>
    </location>
</feature>
<protein>
    <submittedName>
        <fullName evidence="8">Major facilitator superfamily permease</fullName>
    </submittedName>
</protein>
<evidence type="ECO:0000313" key="8">
    <source>
        <dbReference type="EMBL" id="KRM35048.1"/>
    </source>
</evidence>
<dbReference type="PROSITE" id="PS00216">
    <property type="entry name" value="SUGAR_TRANSPORT_1"/>
    <property type="match status" value="1"/>
</dbReference>
<comment type="caution">
    <text evidence="8">The sequence shown here is derived from an EMBL/GenBank/DDBJ whole genome shotgun (WGS) entry which is preliminary data.</text>
</comment>
<feature type="transmembrane region" description="Helical" evidence="6">
    <location>
        <begin position="106"/>
        <end position="127"/>
    </location>
</feature>
<dbReference type="Pfam" id="PF00083">
    <property type="entry name" value="Sugar_tr"/>
    <property type="match status" value="1"/>
</dbReference>
<feature type="transmembrane region" description="Helical" evidence="6">
    <location>
        <begin position="397"/>
        <end position="417"/>
    </location>
</feature>
<evidence type="ECO:0000256" key="4">
    <source>
        <dbReference type="ARBA" id="ARBA00022989"/>
    </source>
</evidence>
<dbReference type="Proteomes" id="UP000051236">
    <property type="component" value="Unassembled WGS sequence"/>
</dbReference>
<evidence type="ECO:0000256" key="1">
    <source>
        <dbReference type="ARBA" id="ARBA00004651"/>
    </source>
</evidence>
<organism evidence="8 9">
    <name type="scientific">Agrilactobacillus composti DSM 18527 = JCM 14202</name>
    <dbReference type="NCBI Taxonomy" id="1423734"/>
    <lineage>
        <taxon>Bacteria</taxon>
        <taxon>Bacillati</taxon>
        <taxon>Bacillota</taxon>
        <taxon>Bacilli</taxon>
        <taxon>Lactobacillales</taxon>
        <taxon>Lactobacillaceae</taxon>
        <taxon>Agrilactobacillus</taxon>
    </lineage>
</organism>
<dbReference type="PROSITE" id="PS50850">
    <property type="entry name" value="MFS"/>
    <property type="match status" value="1"/>
</dbReference>
<feature type="transmembrane region" description="Helical" evidence="6">
    <location>
        <begin position="280"/>
        <end position="301"/>
    </location>
</feature>
<feature type="transmembrane region" description="Helical" evidence="6">
    <location>
        <begin position="167"/>
        <end position="184"/>
    </location>
</feature>
<gene>
    <name evidence="8" type="ORF">FC83_GL001174</name>
</gene>
<keyword evidence="9" id="KW-1185">Reference proteome</keyword>
<evidence type="ECO:0000259" key="7">
    <source>
        <dbReference type="PROSITE" id="PS50850"/>
    </source>
</evidence>
<feature type="domain" description="Major facilitator superfamily (MFS) profile" evidence="7">
    <location>
        <begin position="15"/>
        <end position="421"/>
    </location>
</feature>
<name>A0A0R1XY31_9LACO</name>
<dbReference type="InterPro" id="IPR020846">
    <property type="entry name" value="MFS_dom"/>
</dbReference>
<dbReference type="PANTHER" id="PTHR23508:SF10">
    <property type="entry name" value="CARBOXYLIC ACID TRANSPORTER PROTEIN HOMOLOG"/>
    <property type="match status" value="1"/>
</dbReference>
<evidence type="ECO:0000256" key="6">
    <source>
        <dbReference type="SAM" id="Phobius"/>
    </source>
</evidence>
<evidence type="ECO:0000256" key="5">
    <source>
        <dbReference type="ARBA" id="ARBA00023136"/>
    </source>
</evidence>
<dbReference type="PATRIC" id="fig|1423734.3.peg.1187"/>
<dbReference type="EMBL" id="AZGA01000016">
    <property type="protein sequence ID" value="KRM35048.1"/>
    <property type="molecule type" value="Genomic_DNA"/>
</dbReference>
<comment type="subcellular location">
    <subcellularLocation>
        <location evidence="1">Cell membrane</location>
        <topology evidence="1">Multi-pass membrane protein</topology>
    </subcellularLocation>
</comment>
<keyword evidence="4 6" id="KW-1133">Transmembrane helix</keyword>
<dbReference type="STRING" id="1423734.FC83_GL001174"/>
<proteinExistence type="predicted"/>
<dbReference type="eggNOG" id="COG2814">
    <property type="taxonomic scope" value="Bacteria"/>
</dbReference>
<dbReference type="InterPro" id="IPR005828">
    <property type="entry name" value="MFS_sugar_transport-like"/>
</dbReference>
<feature type="transmembrane region" description="Helical" evidence="6">
    <location>
        <begin position="53"/>
        <end position="72"/>
    </location>
</feature>
<evidence type="ECO:0000256" key="3">
    <source>
        <dbReference type="ARBA" id="ARBA00022692"/>
    </source>
</evidence>
<reference evidence="8 9" key="1">
    <citation type="journal article" date="2015" name="Genome Announc.">
        <title>Expanding the biotechnology potential of lactobacilli through comparative genomics of 213 strains and associated genera.</title>
        <authorList>
            <person name="Sun Z."/>
            <person name="Harris H.M."/>
            <person name="McCann A."/>
            <person name="Guo C."/>
            <person name="Argimon S."/>
            <person name="Zhang W."/>
            <person name="Yang X."/>
            <person name="Jeffery I.B."/>
            <person name="Cooney J.C."/>
            <person name="Kagawa T.F."/>
            <person name="Liu W."/>
            <person name="Song Y."/>
            <person name="Salvetti E."/>
            <person name="Wrobel A."/>
            <person name="Rasinkangas P."/>
            <person name="Parkhill J."/>
            <person name="Rea M.C."/>
            <person name="O'Sullivan O."/>
            <person name="Ritari J."/>
            <person name="Douillard F.P."/>
            <person name="Paul Ross R."/>
            <person name="Yang R."/>
            <person name="Briner A.E."/>
            <person name="Felis G.E."/>
            <person name="de Vos W.M."/>
            <person name="Barrangou R."/>
            <person name="Klaenhammer T.R."/>
            <person name="Caufield P.W."/>
            <person name="Cui Y."/>
            <person name="Zhang H."/>
            <person name="O'Toole P.W."/>
        </authorList>
    </citation>
    <scope>NUCLEOTIDE SEQUENCE [LARGE SCALE GENOMIC DNA]</scope>
    <source>
        <strain evidence="8 9">DSM 18527</strain>
    </source>
</reference>